<keyword evidence="3 6" id="KW-0067">ATP-binding</keyword>
<evidence type="ECO:0000256" key="2">
    <source>
        <dbReference type="ARBA" id="ARBA00022801"/>
    </source>
</evidence>
<dbReference type="EC" id="3.6.4.13" evidence="6"/>
<dbReference type="OrthoDB" id="193716at2759"/>
<dbReference type="SMART" id="SM00490">
    <property type="entry name" value="HELICc"/>
    <property type="match status" value="1"/>
</dbReference>
<dbReference type="GO" id="GO:0003723">
    <property type="term" value="F:RNA binding"/>
    <property type="evidence" value="ECO:0007669"/>
    <property type="project" value="UniProtKB-UniRule"/>
</dbReference>
<keyword evidence="5" id="KW-0539">Nucleus</keyword>
<organism evidence="10 11">
    <name type="scientific">Glarea lozoyensis (strain ATCC 74030 / MF5533)</name>
    <dbReference type="NCBI Taxonomy" id="1104152"/>
    <lineage>
        <taxon>Eukaryota</taxon>
        <taxon>Fungi</taxon>
        <taxon>Dikarya</taxon>
        <taxon>Ascomycota</taxon>
        <taxon>Pezizomycotina</taxon>
        <taxon>Leotiomycetes</taxon>
        <taxon>Helotiales</taxon>
        <taxon>Helotiaceae</taxon>
        <taxon>Glarea</taxon>
    </lineage>
</organism>
<evidence type="ECO:0000256" key="6">
    <source>
        <dbReference type="RuleBase" id="RU365068"/>
    </source>
</evidence>
<evidence type="ECO:0000256" key="3">
    <source>
        <dbReference type="ARBA" id="ARBA00022840"/>
    </source>
</evidence>
<dbReference type="PROSITE" id="PS51192">
    <property type="entry name" value="HELICASE_ATP_BIND_1"/>
    <property type="match status" value="1"/>
</dbReference>
<evidence type="ECO:0000256" key="7">
    <source>
        <dbReference type="SAM" id="MobiDB-lite"/>
    </source>
</evidence>
<dbReference type="InParanoid" id="H0ESG2"/>
<dbReference type="PROSITE" id="PS51194">
    <property type="entry name" value="HELICASE_CTER"/>
    <property type="match status" value="1"/>
</dbReference>
<comment type="domain">
    <text evidence="6">The Q motif is unique to and characteristic of the DEAD box family of RNA helicases and controls ATP binding and hydrolysis.</text>
</comment>
<keyword evidence="6 10" id="KW-0347">Helicase</keyword>
<dbReference type="Pfam" id="PF00271">
    <property type="entry name" value="Helicase_C"/>
    <property type="match status" value="1"/>
</dbReference>
<dbReference type="EMBL" id="AGUE01000144">
    <property type="protein sequence ID" value="EHK98557.1"/>
    <property type="molecule type" value="Genomic_DNA"/>
</dbReference>
<comment type="caution">
    <text evidence="10">The sequence shown here is derived from an EMBL/GenBank/DDBJ whole genome shotgun (WGS) entry which is preliminary data.</text>
</comment>
<evidence type="ECO:0000256" key="5">
    <source>
        <dbReference type="ARBA" id="ARBA00023242"/>
    </source>
</evidence>
<feature type="domain" description="Helicase ATP-binding" evidence="8">
    <location>
        <begin position="93"/>
        <end position="241"/>
    </location>
</feature>
<accession>H0ESG2</accession>
<dbReference type="InterPro" id="IPR027417">
    <property type="entry name" value="P-loop_NTPase"/>
</dbReference>
<dbReference type="CDD" id="cd18787">
    <property type="entry name" value="SF2_C_DEAD"/>
    <property type="match status" value="1"/>
</dbReference>
<dbReference type="AlphaFoldDB" id="H0ESG2"/>
<comment type="catalytic activity">
    <reaction evidence="6">
        <text>ATP + H2O = ADP + phosphate + H(+)</text>
        <dbReference type="Rhea" id="RHEA:13065"/>
        <dbReference type="ChEBI" id="CHEBI:15377"/>
        <dbReference type="ChEBI" id="CHEBI:15378"/>
        <dbReference type="ChEBI" id="CHEBI:30616"/>
        <dbReference type="ChEBI" id="CHEBI:43474"/>
        <dbReference type="ChEBI" id="CHEBI:456216"/>
        <dbReference type="EC" id="3.6.4.13"/>
    </reaction>
</comment>
<dbReference type="InterPro" id="IPR011545">
    <property type="entry name" value="DEAD/DEAH_box_helicase_dom"/>
</dbReference>
<dbReference type="InterPro" id="IPR014001">
    <property type="entry name" value="Helicase_ATP-bd"/>
</dbReference>
<keyword evidence="2 6" id="KW-0378">Hydrolase</keyword>
<dbReference type="HOGENOM" id="CLU_003041_26_6_1"/>
<dbReference type="GO" id="GO:0005524">
    <property type="term" value="F:ATP binding"/>
    <property type="evidence" value="ECO:0007669"/>
    <property type="project" value="UniProtKB-UniRule"/>
</dbReference>
<evidence type="ECO:0000256" key="4">
    <source>
        <dbReference type="ARBA" id="ARBA00022884"/>
    </source>
</evidence>
<evidence type="ECO:0000259" key="8">
    <source>
        <dbReference type="PROSITE" id="PS51192"/>
    </source>
</evidence>
<dbReference type="GO" id="GO:0003724">
    <property type="term" value="F:RNA helicase activity"/>
    <property type="evidence" value="ECO:0007669"/>
    <property type="project" value="UniProtKB-EC"/>
</dbReference>
<evidence type="ECO:0000256" key="1">
    <source>
        <dbReference type="ARBA" id="ARBA00022741"/>
    </source>
</evidence>
<sequence length="467" mass="49455">MDGNKRNPARRHPYRGKKAFGTNATPRQNVASSAQSPGIPRVATPPLTAPVPVDTPRFADLAKGNLLHPELVKTITEDLKFDHMMPVQAATLHDLLANRIDCLAQAKTGTGKTIAFLLPAIQTMINKRRSAGSGVSLLVISPTRELALQIAKEAKSLLQRFPQYKVGVAIGGTNKNTEEKVILGGCDILIATPGRYKFISTIPEGEAQTHDRVPQHLITVPTFSDVTAGLVGSIKSEVKIEGAKNGILVATDVVARGMDFPGVTNVFQVGIPSDKESYIHRLGRTGRAGAEGRGTFIVAKCEEFFPRHILKEITFETTEADLSAKTEVVQITEKMDNQSRTYQAWLGYYKGHMKPMGFDSEELVNQANMYARGGLGSPDTPTINKTTVGKMGLKGTKGLNVVADPPRVSKGGRRGGGGGGGEGRSLGSGGQGSLSNQSSRGRGGAGRGGGRGGGGAGRGGAQREAQW</sequence>
<feature type="region of interest" description="Disordered" evidence="7">
    <location>
        <begin position="1"/>
        <end position="44"/>
    </location>
</feature>
<comment type="similarity">
    <text evidence="6">Belongs to the DEAD box helicase family.</text>
</comment>
<gene>
    <name evidence="10" type="ORF">M7I_5647</name>
</gene>
<dbReference type="GO" id="GO:0016787">
    <property type="term" value="F:hydrolase activity"/>
    <property type="evidence" value="ECO:0007669"/>
    <property type="project" value="UniProtKB-KW"/>
</dbReference>
<dbReference type="Pfam" id="PF00270">
    <property type="entry name" value="DEAD"/>
    <property type="match status" value="1"/>
</dbReference>
<keyword evidence="1 6" id="KW-0547">Nucleotide-binding</keyword>
<feature type="compositionally biased region" description="Gly residues" evidence="7">
    <location>
        <begin position="441"/>
        <end position="460"/>
    </location>
</feature>
<feature type="compositionally biased region" description="Basic residues" evidence="7">
    <location>
        <begin position="7"/>
        <end position="18"/>
    </location>
</feature>
<keyword evidence="11" id="KW-1185">Reference proteome</keyword>
<feature type="domain" description="Helicase C-terminal" evidence="9">
    <location>
        <begin position="176"/>
        <end position="336"/>
    </location>
</feature>
<dbReference type="SUPFAM" id="SSF52540">
    <property type="entry name" value="P-loop containing nucleoside triphosphate hydrolases"/>
    <property type="match status" value="1"/>
</dbReference>
<dbReference type="SMART" id="SM00487">
    <property type="entry name" value="DEXDc"/>
    <property type="match status" value="1"/>
</dbReference>
<feature type="compositionally biased region" description="Polar residues" evidence="7">
    <location>
        <begin position="22"/>
        <end position="36"/>
    </location>
</feature>
<evidence type="ECO:0000313" key="10">
    <source>
        <dbReference type="EMBL" id="EHK98557.1"/>
    </source>
</evidence>
<proteinExistence type="inferred from homology"/>
<reference evidence="10 11" key="1">
    <citation type="journal article" date="2012" name="Eukaryot. Cell">
        <title>Genome sequence of the fungus Glarea lozoyensis: the first genome sequence of a species from the Helotiaceae family.</title>
        <authorList>
            <person name="Youssar L."/>
            <person name="Gruening B.A."/>
            <person name="Erxleben A."/>
            <person name="Guenther S."/>
            <person name="Huettel W."/>
        </authorList>
    </citation>
    <scope>NUCLEOTIDE SEQUENCE [LARGE SCALE GENOMIC DNA]</scope>
    <source>
        <strain evidence="11">ATCC 74030 / MF5533</strain>
    </source>
</reference>
<dbReference type="InterPro" id="IPR001650">
    <property type="entry name" value="Helicase_C-like"/>
</dbReference>
<comment type="function">
    <text evidence="6">RNA helicase.</text>
</comment>
<evidence type="ECO:0000259" key="9">
    <source>
        <dbReference type="PROSITE" id="PS51194"/>
    </source>
</evidence>
<feature type="compositionally biased region" description="Gly residues" evidence="7">
    <location>
        <begin position="414"/>
        <end position="432"/>
    </location>
</feature>
<name>H0ESG2_GLAL7</name>
<dbReference type="Proteomes" id="UP000005446">
    <property type="component" value="Unassembled WGS sequence"/>
</dbReference>
<dbReference type="PANTHER" id="PTHR24031">
    <property type="entry name" value="RNA HELICASE"/>
    <property type="match status" value="1"/>
</dbReference>
<dbReference type="Gene3D" id="3.40.50.300">
    <property type="entry name" value="P-loop containing nucleotide triphosphate hydrolases"/>
    <property type="match status" value="2"/>
</dbReference>
<evidence type="ECO:0000313" key="11">
    <source>
        <dbReference type="Proteomes" id="UP000005446"/>
    </source>
</evidence>
<keyword evidence="4 6" id="KW-0694">RNA-binding</keyword>
<protein>
    <recommendedName>
        <fullName evidence="6">ATP-dependent RNA helicase</fullName>
        <ecNumber evidence="6">3.6.4.13</ecNumber>
    </recommendedName>
</protein>
<feature type="region of interest" description="Disordered" evidence="7">
    <location>
        <begin position="396"/>
        <end position="467"/>
    </location>
</feature>